<evidence type="ECO:0000313" key="2">
    <source>
        <dbReference type="Proteomes" id="UP001150603"/>
    </source>
</evidence>
<comment type="caution">
    <text evidence="1">The sequence shown here is derived from an EMBL/GenBank/DDBJ whole genome shotgun (WGS) entry which is preliminary data.</text>
</comment>
<gene>
    <name evidence="1" type="ORF">FBU59_002396</name>
</gene>
<proteinExistence type="predicted"/>
<reference evidence="1" key="1">
    <citation type="submission" date="2022-07" db="EMBL/GenBank/DDBJ databases">
        <title>Phylogenomic reconstructions and comparative analyses of Kickxellomycotina fungi.</title>
        <authorList>
            <person name="Reynolds N.K."/>
            <person name="Stajich J.E."/>
            <person name="Barry K."/>
            <person name="Grigoriev I.V."/>
            <person name="Crous P."/>
            <person name="Smith M.E."/>
        </authorList>
    </citation>
    <scope>NUCLEOTIDE SEQUENCE</scope>
    <source>
        <strain evidence="1">NRRL 5244</strain>
    </source>
</reference>
<organism evidence="1 2">
    <name type="scientific">Linderina macrospora</name>
    <dbReference type="NCBI Taxonomy" id="4868"/>
    <lineage>
        <taxon>Eukaryota</taxon>
        <taxon>Fungi</taxon>
        <taxon>Fungi incertae sedis</taxon>
        <taxon>Zoopagomycota</taxon>
        <taxon>Kickxellomycotina</taxon>
        <taxon>Kickxellomycetes</taxon>
        <taxon>Kickxellales</taxon>
        <taxon>Kickxellaceae</taxon>
        <taxon>Linderina</taxon>
    </lineage>
</organism>
<keyword evidence="2" id="KW-1185">Reference proteome</keyword>
<protein>
    <submittedName>
        <fullName evidence="1">Uncharacterized protein</fullName>
    </submittedName>
</protein>
<sequence length="442" mass="47636">MPSPEHEILATQIFGVPLDTLMQDNTGLLPQPVRECISFIRYNGLTTEGLFRRSPPSTALRAAKDMYNRGHNVDLSLSGVHVAAVLLKLFFRELPSPVFGSTSYETILALPSVQREADSEPDSEVTEVARQMDTVRARYVEEVVLPSLTFEYRQLLCFTCALLTVIARNKEINRMSAYNLAVVWAPNLARSANPVVDVAMCSAGPHSSTVGSVIQIFIQFFDSVFGAEIEMILGKERKAMSADLATEMLNVVDSMNRTANLAHVNQTSVFDYLQEAETSPVPPALPTRHGVPPPVPPKVPPRVPARHVAESVAPPPVVPPKDEVVSGVDVAAAAPEDIVAAALSANAADVVASEDASEAAVPPVSVLESPKEEVTKPEEPKEPKEPEEEEQKSEEPVVEKDVAEDKNAEEDAAGEIFKEASSELASSEAGPVDTLADDLAET</sequence>
<feature type="non-terminal residue" evidence="1">
    <location>
        <position position="442"/>
    </location>
</feature>
<accession>A0ACC1JBG2</accession>
<name>A0ACC1JBG2_9FUNG</name>
<evidence type="ECO:0000313" key="1">
    <source>
        <dbReference type="EMBL" id="KAJ1945151.1"/>
    </source>
</evidence>
<dbReference type="Proteomes" id="UP001150603">
    <property type="component" value="Unassembled WGS sequence"/>
</dbReference>
<dbReference type="EMBL" id="JANBPW010001299">
    <property type="protein sequence ID" value="KAJ1945151.1"/>
    <property type="molecule type" value="Genomic_DNA"/>
</dbReference>